<comment type="catalytic activity">
    <reaction evidence="1">
        <text>L-aspartyl-tRNA(Asn) + L-glutamine + ATP + H2O = L-asparaginyl-tRNA(Asn) + L-glutamate + ADP + phosphate + 2 H(+)</text>
        <dbReference type="Rhea" id="RHEA:14513"/>
        <dbReference type="Rhea" id="RHEA-COMP:9674"/>
        <dbReference type="Rhea" id="RHEA-COMP:9677"/>
        <dbReference type="ChEBI" id="CHEBI:15377"/>
        <dbReference type="ChEBI" id="CHEBI:15378"/>
        <dbReference type="ChEBI" id="CHEBI:29985"/>
        <dbReference type="ChEBI" id="CHEBI:30616"/>
        <dbReference type="ChEBI" id="CHEBI:43474"/>
        <dbReference type="ChEBI" id="CHEBI:58359"/>
        <dbReference type="ChEBI" id="CHEBI:78515"/>
        <dbReference type="ChEBI" id="CHEBI:78516"/>
        <dbReference type="ChEBI" id="CHEBI:456216"/>
    </reaction>
</comment>
<reference evidence="2 3" key="1">
    <citation type="submission" date="2014-02" db="EMBL/GenBank/DDBJ databases">
        <title>Diversity of Thermotogales isolates from hydrothermal vents.</title>
        <authorList>
            <person name="Haverkamp T.H.A."/>
            <person name="Lossouarn J."/>
            <person name="Geslin C."/>
            <person name="Nesbo C.L."/>
        </authorList>
    </citation>
    <scope>NUCLEOTIDE SEQUENCE [LARGE SCALE GENOMIC DNA]</scope>
    <source>
        <strain evidence="2 3">431</strain>
    </source>
</reference>
<comment type="function">
    <text evidence="1">Allows the formation of correctly charged Asn-tRNA(Asn) or Gln-tRNA(Gln) through the transamidation of misacylated Asp-tRNA(Asn) or Glu-tRNA(Gln) in organisms which lack either or both of asparaginyl-tRNA or glutaminyl-tRNA synthetases. The reaction takes place in the presence of glutamine and ATP through an activated phospho-Asp-tRNA(Asn) or phospho-Glu-tRNA(Gln).</text>
</comment>
<keyword evidence="1" id="KW-0547">Nucleotide-binding</keyword>
<dbReference type="PANTHER" id="PTHR15004:SF0">
    <property type="entry name" value="GLUTAMYL-TRNA(GLN) AMIDOTRANSFERASE SUBUNIT C, MITOCHONDRIAL"/>
    <property type="match status" value="1"/>
</dbReference>
<keyword evidence="1" id="KW-0648">Protein biosynthesis</keyword>
<comment type="catalytic activity">
    <reaction evidence="1">
        <text>L-glutamyl-tRNA(Gln) + L-glutamine + ATP + H2O = L-glutaminyl-tRNA(Gln) + L-glutamate + ADP + phosphate + H(+)</text>
        <dbReference type="Rhea" id="RHEA:17521"/>
        <dbReference type="Rhea" id="RHEA-COMP:9681"/>
        <dbReference type="Rhea" id="RHEA-COMP:9684"/>
        <dbReference type="ChEBI" id="CHEBI:15377"/>
        <dbReference type="ChEBI" id="CHEBI:15378"/>
        <dbReference type="ChEBI" id="CHEBI:29985"/>
        <dbReference type="ChEBI" id="CHEBI:30616"/>
        <dbReference type="ChEBI" id="CHEBI:43474"/>
        <dbReference type="ChEBI" id="CHEBI:58359"/>
        <dbReference type="ChEBI" id="CHEBI:78520"/>
        <dbReference type="ChEBI" id="CHEBI:78521"/>
        <dbReference type="ChEBI" id="CHEBI:456216"/>
    </reaction>
</comment>
<dbReference type="InterPro" id="IPR036113">
    <property type="entry name" value="Asp/Glu-ADT_sf_sub_c"/>
</dbReference>
<dbReference type="SUPFAM" id="SSF141000">
    <property type="entry name" value="Glu-tRNAGln amidotransferase C subunit"/>
    <property type="match status" value="1"/>
</dbReference>
<dbReference type="EC" id="6.3.5.-" evidence="1"/>
<dbReference type="EMBL" id="CP007389">
    <property type="protein sequence ID" value="APT73316.1"/>
    <property type="molecule type" value="Genomic_DNA"/>
</dbReference>
<evidence type="ECO:0000313" key="2">
    <source>
        <dbReference type="EMBL" id="APT73316.1"/>
    </source>
</evidence>
<evidence type="ECO:0000256" key="1">
    <source>
        <dbReference type="HAMAP-Rule" id="MF_00122"/>
    </source>
</evidence>
<keyword evidence="1" id="KW-0436">Ligase</keyword>
<protein>
    <recommendedName>
        <fullName evidence="1">Aspartyl/glutamyl-tRNA(Asn/Gln) amidotransferase subunit C</fullName>
        <shortName evidence="1">Asp/Glu-ADT subunit C</shortName>
        <ecNumber evidence="1">6.3.5.-</ecNumber>
    </recommendedName>
</protein>
<name>A0ABN4V1N2_9BACT</name>
<dbReference type="NCBIfam" id="TIGR00135">
    <property type="entry name" value="gatC"/>
    <property type="match status" value="1"/>
</dbReference>
<comment type="similarity">
    <text evidence="1">Belongs to the GatC family.</text>
</comment>
<dbReference type="InterPro" id="IPR003837">
    <property type="entry name" value="GatC"/>
</dbReference>
<proteinExistence type="inferred from homology"/>
<accession>A0ABN4V1N2</accession>
<keyword evidence="3" id="KW-1185">Reference proteome</keyword>
<evidence type="ECO:0000313" key="3">
    <source>
        <dbReference type="Proteomes" id="UP000185490"/>
    </source>
</evidence>
<sequence>MKIDEKLVEEIAFLARLEIDNKKKIINEMQKIVNYFELLNEVNTDNVEPMYTPIEDVYKPQKRQSRFFEDVDLIRDNFPDREKNYLKVPGIHK</sequence>
<organism evidence="2 3">
    <name type="scientific">Thermosipho melanesiensis</name>
    <dbReference type="NCBI Taxonomy" id="46541"/>
    <lineage>
        <taxon>Bacteria</taxon>
        <taxon>Thermotogati</taxon>
        <taxon>Thermotogota</taxon>
        <taxon>Thermotogae</taxon>
        <taxon>Thermotogales</taxon>
        <taxon>Fervidobacteriaceae</taxon>
        <taxon>Thermosipho</taxon>
    </lineage>
</organism>
<comment type="subunit">
    <text evidence="1">Heterotrimer of A, B and C subunits.</text>
</comment>
<dbReference type="RefSeq" id="WP_012056480.1">
    <property type="nucleotide sequence ID" value="NZ_CP007389.1"/>
</dbReference>
<dbReference type="PANTHER" id="PTHR15004">
    <property type="entry name" value="GLUTAMYL-TRNA(GLN) AMIDOTRANSFERASE SUBUNIT C, MITOCHONDRIAL"/>
    <property type="match status" value="1"/>
</dbReference>
<dbReference type="Proteomes" id="UP000185490">
    <property type="component" value="Chromosome"/>
</dbReference>
<dbReference type="Pfam" id="PF02686">
    <property type="entry name" value="GatC"/>
    <property type="match status" value="1"/>
</dbReference>
<gene>
    <name evidence="1" type="primary">gatC</name>
    <name evidence="2" type="ORF">BW47_01340</name>
</gene>
<dbReference type="HAMAP" id="MF_00122">
    <property type="entry name" value="GatC"/>
    <property type="match status" value="1"/>
</dbReference>
<keyword evidence="1" id="KW-0067">ATP-binding</keyword>
<dbReference type="Gene3D" id="1.10.20.60">
    <property type="entry name" value="Glu-tRNAGln amidotransferase C subunit, N-terminal domain"/>
    <property type="match status" value="1"/>
</dbReference>